<sequence length="69" mass="7925">MPHKIKILPKSIPQFNFLKFCANPSAKIINYKILVFKIILINPTAAAKLMGSTARHFRLIYQKAQKCRP</sequence>
<evidence type="ECO:0000313" key="1">
    <source>
        <dbReference type="EMBL" id="EEV16785.1"/>
    </source>
</evidence>
<accession>C8PK91</accession>
<reference evidence="1 2" key="1">
    <citation type="submission" date="2009-07" db="EMBL/GenBank/DDBJ databases">
        <authorList>
            <person name="Madupu R."/>
            <person name="Sebastian Y."/>
            <person name="Durkin A.S."/>
            <person name="Torralba M."/>
            <person name="Methe B."/>
            <person name="Sutton G.G."/>
            <person name="Strausberg R.L."/>
            <person name="Nelson K.E."/>
        </authorList>
    </citation>
    <scope>NUCLEOTIDE SEQUENCE [LARGE SCALE GENOMIC DNA]</scope>
    <source>
        <strain evidence="1 2">RM3268</strain>
    </source>
</reference>
<proteinExistence type="predicted"/>
<gene>
    <name evidence="1" type="ORF">CAMGR0001_1801</name>
</gene>
<keyword evidence="2" id="KW-1185">Reference proteome</keyword>
<comment type="caution">
    <text evidence="1">The sequence shown here is derived from an EMBL/GenBank/DDBJ whole genome shotgun (WGS) entry which is preliminary data.</text>
</comment>
<organism evidence="1 2">
    <name type="scientific">Campylobacter gracilis RM3268</name>
    <dbReference type="NCBI Taxonomy" id="553220"/>
    <lineage>
        <taxon>Bacteria</taxon>
        <taxon>Pseudomonadati</taxon>
        <taxon>Campylobacterota</taxon>
        <taxon>Epsilonproteobacteria</taxon>
        <taxon>Campylobacterales</taxon>
        <taxon>Campylobacteraceae</taxon>
        <taxon>Campylobacter</taxon>
    </lineage>
</organism>
<dbReference type="Proteomes" id="UP000005709">
    <property type="component" value="Unassembled WGS sequence"/>
</dbReference>
<dbReference type="AlphaFoldDB" id="C8PK91"/>
<protein>
    <submittedName>
        <fullName evidence="1">Uncharacterized protein</fullName>
    </submittedName>
</protein>
<evidence type="ECO:0000313" key="2">
    <source>
        <dbReference type="Proteomes" id="UP000005709"/>
    </source>
</evidence>
<dbReference type="EMBL" id="ACYG01000028">
    <property type="protein sequence ID" value="EEV16785.1"/>
    <property type="molecule type" value="Genomic_DNA"/>
</dbReference>
<name>C8PK91_9BACT</name>